<feature type="region of interest" description="Disordered" evidence="1">
    <location>
        <begin position="1"/>
        <end position="32"/>
    </location>
</feature>
<accession>A0AAV3PSQ4</accession>
<dbReference type="AlphaFoldDB" id="A0AAV3PSQ4"/>
<dbReference type="EMBL" id="BAABME010018726">
    <property type="protein sequence ID" value="GAA0154819.1"/>
    <property type="molecule type" value="Genomic_DNA"/>
</dbReference>
<evidence type="ECO:0000313" key="3">
    <source>
        <dbReference type="Proteomes" id="UP001454036"/>
    </source>
</evidence>
<reference evidence="2 3" key="1">
    <citation type="submission" date="2024-01" db="EMBL/GenBank/DDBJ databases">
        <title>The complete chloroplast genome sequence of Lithospermum erythrorhizon: insights into the phylogenetic relationship among Boraginaceae species and the maternal lineages of purple gromwells.</title>
        <authorList>
            <person name="Okada T."/>
            <person name="Watanabe K."/>
        </authorList>
    </citation>
    <scope>NUCLEOTIDE SEQUENCE [LARGE SCALE GENOMIC DNA]</scope>
</reference>
<evidence type="ECO:0000313" key="2">
    <source>
        <dbReference type="EMBL" id="GAA0154819.1"/>
    </source>
</evidence>
<keyword evidence="3" id="KW-1185">Reference proteome</keyword>
<proteinExistence type="predicted"/>
<name>A0AAV3PSQ4_LITER</name>
<dbReference type="Proteomes" id="UP001454036">
    <property type="component" value="Unassembled WGS sequence"/>
</dbReference>
<gene>
    <name evidence="2" type="ORF">LIER_37973</name>
</gene>
<protein>
    <submittedName>
        <fullName evidence="2">Uncharacterized protein</fullName>
    </submittedName>
</protein>
<evidence type="ECO:0000256" key="1">
    <source>
        <dbReference type="SAM" id="MobiDB-lite"/>
    </source>
</evidence>
<feature type="compositionally biased region" description="Low complexity" evidence="1">
    <location>
        <begin position="19"/>
        <end position="32"/>
    </location>
</feature>
<sequence>MAQPKRISSPWKEIPEVGSSSSRPPNSPREASSFLQLNDSAKTADTLQCEAYESLHSLLAESGIEKMKNLPRSLIMCECSRLWVQAATPTQAPTEYGCAKEDEVDCLEPALVQEDSRVYRLRKSVKDLEAQLSSAYH</sequence>
<comment type="caution">
    <text evidence="2">The sequence shown here is derived from an EMBL/GenBank/DDBJ whole genome shotgun (WGS) entry which is preliminary data.</text>
</comment>
<organism evidence="2 3">
    <name type="scientific">Lithospermum erythrorhizon</name>
    <name type="common">Purple gromwell</name>
    <name type="synonym">Lithospermum officinale var. erythrorhizon</name>
    <dbReference type="NCBI Taxonomy" id="34254"/>
    <lineage>
        <taxon>Eukaryota</taxon>
        <taxon>Viridiplantae</taxon>
        <taxon>Streptophyta</taxon>
        <taxon>Embryophyta</taxon>
        <taxon>Tracheophyta</taxon>
        <taxon>Spermatophyta</taxon>
        <taxon>Magnoliopsida</taxon>
        <taxon>eudicotyledons</taxon>
        <taxon>Gunneridae</taxon>
        <taxon>Pentapetalae</taxon>
        <taxon>asterids</taxon>
        <taxon>lamiids</taxon>
        <taxon>Boraginales</taxon>
        <taxon>Boraginaceae</taxon>
        <taxon>Boraginoideae</taxon>
        <taxon>Lithospermeae</taxon>
        <taxon>Lithospermum</taxon>
    </lineage>
</organism>